<protein>
    <submittedName>
        <fullName evidence="2">Type II secretion system protein</fullName>
    </submittedName>
</protein>
<name>A0ABY7VSM9_9BACT</name>
<evidence type="ECO:0000256" key="1">
    <source>
        <dbReference type="ARBA" id="ARBA00022481"/>
    </source>
</evidence>
<accession>A0ABY7VSM9</accession>
<dbReference type="NCBIfam" id="TIGR02532">
    <property type="entry name" value="IV_pilin_GFxxxE"/>
    <property type="match status" value="1"/>
</dbReference>
<dbReference type="RefSeq" id="WP_274151447.1">
    <property type="nucleotide sequence ID" value="NZ_CP117811.1"/>
</dbReference>
<dbReference type="EMBL" id="CP117811">
    <property type="protein sequence ID" value="WDE97203.1"/>
    <property type="molecule type" value="Genomic_DNA"/>
</dbReference>
<dbReference type="InterPro" id="IPR000983">
    <property type="entry name" value="Bac_GSPG_pilin"/>
</dbReference>
<dbReference type="InterPro" id="IPR012902">
    <property type="entry name" value="N_methyl_site"/>
</dbReference>
<proteinExistence type="predicted"/>
<sequence length="258" mass="28373">MDKKKFTLIELLVVVAIIGILASLLLPSLSKAREKAKMATCKSNLKQLQIAYQLYFDDNDGYFPINSGSMSWSDNLNGYDGRNVAYADLNTNAAIFPTDGYSAGLYACPSDDVQRYFSGADGTGPQALTLSYALTRQVRGSVAGLYNNNRGISGFLNATPSEALKTKVSDILLPSQTISTFEYMSWDRCLGRSHLSQLELSSFFNNPTNIPHEGLDKSNYLFVDGHVESLNFFSTMVRTDGGSGSISDHQNTMWDAYK</sequence>
<dbReference type="SUPFAM" id="SSF54523">
    <property type="entry name" value="Pili subunits"/>
    <property type="match status" value="1"/>
</dbReference>
<evidence type="ECO:0000313" key="2">
    <source>
        <dbReference type="EMBL" id="WDE97203.1"/>
    </source>
</evidence>
<dbReference type="InterPro" id="IPR045584">
    <property type="entry name" value="Pilin-like"/>
</dbReference>
<keyword evidence="1" id="KW-0488">Methylation</keyword>
<reference evidence="2 3" key="1">
    <citation type="submission" date="2023-02" db="EMBL/GenBank/DDBJ databases">
        <title>Genome sequence of Lentisphaera profundi SAORIC-696.</title>
        <authorList>
            <person name="Kim e."/>
            <person name="Cho J.-C."/>
            <person name="Choi A."/>
            <person name="Kang I."/>
        </authorList>
    </citation>
    <scope>NUCLEOTIDE SEQUENCE [LARGE SCALE GENOMIC DNA]</scope>
    <source>
        <strain evidence="2 3">SAORIC-696</strain>
    </source>
</reference>
<dbReference type="PANTHER" id="PTHR30093">
    <property type="entry name" value="GENERAL SECRETION PATHWAY PROTEIN G"/>
    <property type="match status" value="1"/>
</dbReference>
<dbReference type="Gene3D" id="3.30.700.10">
    <property type="entry name" value="Glycoprotein, Type 4 Pilin"/>
    <property type="match status" value="1"/>
</dbReference>
<keyword evidence="3" id="KW-1185">Reference proteome</keyword>
<dbReference type="PRINTS" id="PR00813">
    <property type="entry name" value="BCTERIALGSPG"/>
</dbReference>
<evidence type="ECO:0000313" key="3">
    <source>
        <dbReference type="Proteomes" id="UP001214250"/>
    </source>
</evidence>
<organism evidence="2 3">
    <name type="scientific">Lentisphaera profundi</name>
    <dbReference type="NCBI Taxonomy" id="1658616"/>
    <lineage>
        <taxon>Bacteria</taxon>
        <taxon>Pseudomonadati</taxon>
        <taxon>Lentisphaerota</taxon>
        <taxon>Lentisphaeria</taxon>
        <taxon>Lentisphaerales</taxon>
        <taxon>Lentisphaeraceae</taxon>
        <taxon>Lentisphaera</taxon>
    </lineage>
</organism>
<dbReference type="Proteomes" id="UP001214250">
    <property type="component" value="Chromosome 1"/>
</dbReference>
<gene>
    <name evidence="2" type="ORF">PQO03_04445</name>
</gene>